<evidence type="ECO:0000313" key="11">
    <source>
        <dbReference type="Proteomes" id="UP001303902"/>
    </source>
</evidence>
<feature type="active site" description="Proton acceptor" evidence="8">
    <location>
        <position position="225"/>
    </location>
</feature>
<feature type="site" description="Could be important to modulate the pK values of the two catalytic cysteine residues" evidence="8">
    <location>
        <position position="216"/>
    </location>
</feature>
<dbReference type="PROSITE" id="PS01326">
    <property type="entry name" value="DAP_EPIMERASE"/>
    <property type="match status" value="1"/>
</dbReference>
<evidence type="ECO:0000256" key="7">
    <source>
        <dbReference type="ARBA" id="ARBA00051712"/>
    </source>
</evidence>
<comment type="subcellular location">
    <subcellularLocation>
        <location evidence="8">Cytoplasm</location>
    </subcellularLocation>
</comment>
<keyword evidence="4 8" id="KW-0028">Amino-acid biosynthesis</keyword>
<name>A0ABZ0L3T5_9BACL</name>
<feature type="active site" evidence="9">
    <location>
        <position position="75"/>
    </location>
</feature>
<dbReference type="EC" id="5.1.1.7" evidence="3 8"/>
<feature type="binding site" evidence="8">
    <location>
        <position position="165"/>
    </location>
    <ligand>
        <name>substrate</name>
    </ligand>
</feature>
<comment type="catalytic activity">
    <reaction evidence="7 8">
        <text>(2S,6S)-2,6-diaminopimelate = meso-2,6-diaminopimelate</text>
        <dbReference type="Rhea" id="RHEA:15393"/>
        <dbReference type="ChEBI" id="CHEBI:57609"/>
        <dbReference type="ChEBI" id="CHEBI:57791"/>
        <dbReference type="EC" id="5.1.1.7"/>
    </reaction>
</comment>
<comment type="subunit">
    <text evidence="8">Homodimer.</text>
</comment>
<dbReference type="InterPro" id="IPR018510">
    <property type="entry name" value="DAP_epimerase_AS"/>
</dbReference>
<keyword evidence="11" id="KW-1185">Reference proteome</keyword>
<reference evidence="10 11" key="1">
    <citation type="submission" date="2023-06" db="EMBL/GenBank/DDBJ databases">
        <title>Sporosarcina sp. nov., isolated from Korean tranditional fermented seafood 'Jeotgal'.</title>
        <authorList>
            <person name="Yang A.I."/>
            <person name="Shin N.-R."/>
        </authorList>
    </citation>
    <scope>NUCLEOTIDE SEQUENCE [LARGE SCALE GENOMIC DNA]</scope>
    <source>
        <strain evidence="10 11">T2O-4</strain>
    </source>
</reference>
<dbReference type="PANTHER" id="PTHR31689:SF0">
    <property type="entry name" value="DIAMINOPIMELATE EPIMERASE"/>
    <property type="match status" value="1"/>
</dbReference>
<feature type="binding site" evidence="8">
    <location>
        <begin position="216"/>
        <end position="217"/>
    </location>
    <ligand>
        <name>substrate</name>
    </ligand>
</feature>
<evidence type="ECO:0000256" key="5">
    <source>
        <dbReference type="ARBA" id="ARBA00023154"/>
    </source>
</evidence>
<evidence type="ECO:0000256" key="9">
    <source>
        <dbReference type="PROSITE-ProRule" id="PRU10125"/>
    </source>
</evidence>
<dbReference type="RefSeq" id="WP_317966385.1">
    <property type="nucleotide sequence ID" value="NZ_CP129118.1"/>
</dbReference>
<dbReference type="EMBL" id="CP129118">
    <property type="protein sequence ID" value="WOV86852.1"/>
    <property type="molecule type" value="Genomic_DNA"/>
</dbReference>
<keyword evidence="5 8" id="KW-0457">Lysine biosynthesis</keyword>
<feature type="binding site" evidence="8">
    <location>
        <begin position="226"/>
        <end position="227"/>
    </location>
    <ligand>
        <name>substrate</name>
    </ligand>
</feature>
<dbReference type="InterPro" id="IPR001653">
    <property type="entry name" value="DAP_epimerase_DapF"/>
</dbReference>
<keyword evidence="6 8" id="KW-0413">Isomerase</keyword>
<dbReference type="NCBIfam" id="TIGR00652">
    <property type="entry name" value="DapF"/>
    <property type="match status" value="1"/>
</dbReference>
<organism evidence="10 11">
    <name type="scientific">Sporosarcina oncorhynchi</name>
    <dbReference type="NCBI Taxonomy" id="3056444"/>
    <lineage>
        <taxon>Bacteria</taxon>
        <taxon>Bacillati</taxon>
        <taxon>Bacillota</taxon>
        <taxon>Bacilli</taxon>
        <taxon>Bacillales</taxon>
        <taxon>Caryophanaceae</taxon>
        <taxon>Sporosarcina</taxon>
    </lineage>
</organism>
<evidence type="ECO:0000256" key="1">
    <source>
        <dbReference type="ARBA" id="ARBA00005196"/>
    </source>
</evidence>
<dbReference type="Pfam" id="PF01678">
    <property type="entry name" value="DAP_epimerase"/>
    <property type="match status" value="2"/>
</dbReference>
<evidence type="ECO:0000256" key="3">
    <source>
        <dbReference type="ARBA" id="ARBA00013080"/>
    </source>
</evidence>
<gene>
    <name evidence="8 10" type="primary">dapF</name>
    <name evidence="10" type="ORF">QWT69_13370</name>
</gene>
<comment type="caution">
    <text evidence="8">Lacks conserved residue(s) required for the propagation of feature annotation.</text>
</comment>
<dbReference type="Proteomes" id="UP001303902">
    <property type="component" value="Chromosome"/>
</dbReference>
<accession>A0ABZ0L3T5</accession>
<sequence>MKIPFTKMHGIGNSYIYINAITHEFDASTFNELAKDVSNVHTGIGSDGLIVIHSSDAAEIGMRIFNKDGSEGQSCGNGLRCAAKYAYEHQLVASSLFQIETKAAIVTVEVYGDRACIDRVTVNLGSPSLNRSSIPMIGPDDNQVIAERFDVASHALNVTGLFLGNPNALFFVEAIEEAPIHELGALITDDPRFPDRVNVGFIEIISRNEMKYSVWERGSGVTEACGTGASAAVVAAVLNGFIDKGTDVTVHLSGGDLDIQWADDDHVWMTGPAVTTIQGVFYWKRQALKE</sequence>
<dbReference type="HAMAP" id="MF_00197">
    <property type="entry name" value="DAP_epimerase"/>
    <property type="match status" value="1"/>
</dbReference>
<keyword evidence="8" id="KW-0963">Cytoplasm</keyword>
<dbReference type="GO" id="GO:0008837">
    <property type="term" value="F:diaminopimelate epimerase activity"/>
    <property type="evidence" value="ECO:0007669"/>
    <property type="project" value="UniProtKB-EC"/>
</dbReference>
<dbReference type="PANTHER" id="PTHR31689">
    <property type="entry name" value="DIAMINOPIMELATE EPIMERASE, CHLOROPLASTIC"/>
    <property type="match status" value="1"/>
</dbReference>
<evidence type="ECO:0000313" key="10">
    <source>
        <dbReference type="EMBL" id="WOV86852.1"/>
    </source>
</evidence>
<evidence type="ECO:0000256" key="2">
    <source>
        <dbReference type="ARBA" id="ARBA00010219"/>
    </source>
</evidence>
<evidence type="ECO:0000256" key="4">
    <source>
        <dbReference type="ARBA" id="ARBA00022605"/>
    </source>
</evidence>
<evidence type="ECO:0000256" key="6">
    <source>
        <dbReference type="ARBA" id="ARBA00023235"/>
    </source>
</evidence>
<proteinExistence type="inferred from homology"/>
<dbReference type="SUPFAM" id="SSF54506">
    <property type="entry name" value="Diaminopimelate epimerase-like"/>
    <property type="match status" value="1"/>
</dbReference>
<comment type="similarity">
    <text evidence="2 8">Belongs to the diaminopimelate epimerase family.</text>
</comment>
<feature type="binding site" evidence="8">
    <location>
        <position position="66"/>
    </location>
    <ligand>
        <name>substrate</name>
    </ligand>
</feature>
<feature type="binding site" evidence="8">
    <location>
        <position position="198"/>
    </location>
    <ligand>
        <name>substrate</name>
    </ligand>
</feature>
<comment type="pathway">
    <text evidence="1 8">Amino-acid biosynthesis; L-lysine biosynthesis via DAP pathway; DL-2,6-diaminopimelate from LL-2,6-diaminopimelate: step 1/1.</text>
</comment>
<feature type="active site" description="Proton donor" evidence="8">
    <location>
        <position position="75"/>
    </location>
</feature>
<evidence type="ECO:0000256" key="8">
    <source>
        <dbReference type="HAMAP-Rule" id="MF_00197"/>
    </source>
</evidence>
<feature type="binding site" evidence="8">
    <location>
        <position position="13"/>
    </location>
    <ligand>
        <name>substrate</name>
    </ligand>
</feature>
<dbReference type="Gene3D" id="3.10.310.10">
    <property type="entry name" value="Diaminopimelate Epimerase, Chain A, domain 1"/>
    <property type="match status" value="2"/>
</dbReference>
<comment type="function">
    <text evidence="8">Catalyzes the stereoinversion of LL-2,6-diaminopimelate (L,L-DAP) to meso-diaminopimelate (meso-DAP), a precursor of L-lysine and an essential component of the bacterial peptidoglycan.</text>
</comment>
<feature type="binding site" evidence="8">
    <location>
        <begin position="76"/>
        <end position="77"/>
    </location>
    <ligand>
        <name>substrate</name>
    </ligand>
</feature>
<protein>
    <recommendedName>
        <fullName evidence="3 8">Diaminopimelate epimerase</fullName>
        <shortName evidence="8">DAP epimerase</shortName>
        <ecNumber evidence="3 8">5.1.1.7</ecNumber>
    </recommendedName>
    <alternativeName>
        <fullName evidence="8">PLP-independent amino acid racemase</fullName>
    </alternativeName>
</protein>